<evidence type="ECO:0000256" key="2">
    <source>
        <dbReference type="ARBA" id="ARBA00022786"/>
    </source>
</evidence>
<dbReference type="Pfam" id="PF00789">
    <property type="entry name" value="UBX"/>
    <property type="match status" value="1"/>
</dbReference>
<dbReference type="OrthoDB" id="49605at2759"/>
<dbReference type="Pfam" id="PF09409">
    <property type="entry name" value="PUB"/>
    <property type="match status" value="1"/>
</dbReference>
<accession>A0A2P5CNY2</accession>
<name>A0A2P5CNY2_PARAD</name>
<keyword evidence="2" id="KW-0833">Ubl conjugation pathway</keyword>
<dbReference type="InterPro" id="IPR001012">
    <property type="entry name" value="UBX_dom"/>
</dbReference>
<organism evidence="6 7">
    <name type="scientific">Parasponia andersonii</name>
    <name type="common">Sponia andersonii</name>
    <dbReference type="NCBI Taxonomy" id="3476"/>
    <lineage>
        <taxon>Eukaryota</taxon>
        <taxon>Viridiplantae</taxon>
        <taxon>Streptophyta</taxon>
        <taxon>Embryophyta</taxon>
        <taxon>Tracheophyta</taxon>
        <taxon>Spermatophyta</taxon>
        <taxon>Magnoliopsida</taxon>
        <taxon>eudicotyledons</taxon>
        <taxon>Gunneridae</taxon>
        <taxon>Pentapetalae</taxon>
        <taxon>rosids</taxon>
        <taxon>fabids</taxon>
        <taxon>Rosales</taxon>
        <taxon>Cannabaceae</taxon>
        <taxon>Parasponia</taxon>
    </lineage>
</organism>
<evidence type="ECO:0000256" key="3">
    <source>
        <dbReference type="ARBA" id="ARBA00023136"/>
    </source>
</evidence>
<dbReference type="Proteomes" id="UP000237105">
    <property type="component" value="Unassembled WGS sequence"/>
</dbReference>
<feature type="compositionally biased region" description="Low complexity" evidence="4">
    <location>
        <begin position="57"/>
        <end position="75"/>
    </location>
</feature>
<dbReference type="CDD" id="cd09212">
    <property type="entry name" value="PUB"/>
    <property type="match status" value="1"/>
</dbReference>
<dbReference type="STRING" id="3476.A0A2P5CNY2"/>
<dbReference type="EMBL" id="JXTB01000110">
    <property type="protein sequence ID" value="PON62716.1"/>
    <property type="molecule type" value="Genomic_DNA"/>
</dbReference>
<comment type="subcellular location">
    <subcellularLocation>
        <location evidence="1">Membrane</location>
        <topology evidence="1">Peripheral membrane protein</topology>
    </subcellularLocation>
</comment>
<proteinExistence type="predicted"/>
<evidence type="ECO:0000313" key="7">
    <source>
        <dbReference type="Proteomes" id="UP000237105"/>
    </source>
</evidence>
<sequence length="547" mass="59547">MDDVKDKVKGFMKKVNNPFSSSSSSGRFKGQGRVLGSSSSSSFGPSNPILPRPSYTPQSNPPSVSNSNSKPSPQKTRLSSDPKPELPSSNSNQDRKPANGFDPFESLVTSGKRCRNGFSPDVFECPICGQVYRSEDDVSVHVDSCVNGSENGVTSGLPGDGGDSSRSELEACVGGFLSGKPESGSIEVVLKLLKNMVREPENAKFRKIRMGNPKIREAIGDVAGGVELLESVGFELREEDGEMWAAMEVPSEERIGLMKYAVQLLELQQVQEPQKSTSSMAVASVEVVGNVEPRKIDRQGNIRVFAILKESLHLFICCGCPIKGGSGCGNSDTVALKIRGNSNGDYGGNMVASSYYFTCGGKIFEAVMTVTKVFFSVPENIAAKIELPDSFYSLSLEELKREAEIRKKKMADSQLLVPRSLKEKQAKAARRRYTRTVIRIQFPDCVVLQGFFSPLEPTSSLYEFVSSALKEPSLEFRLLNPVNVKRRVIPSLTPGEKQTTLEEEQLVPSALIKFIPSETDSVVFTGLLNELLEISEPLVAESAVSPI</sequence>
<feature type="domain" description="UBX" evidence="5">
    <location>
        <begin position="431"/>
        <end position="514"/>
    </location>
</feature>
<dbReference type="GO" id="GO:0016020">
    <property type="term" value="C:membrane"/>
    <property type="evidence" value="ECO:0007669"/>
    <property type="project" value="UniProtKB-SubCell"/>
</dbReference>
<dbReference type="SUPFAM" id="SSF143503">
    <property type="entry name" value="PUG domain-like"/>
    <property type="match status" value="1"/>
</dbReference>
<dbReference type="PANTHER" id="PTHR47694">
    <property type="entry name" value="PLANT UBX DOMAIN-CONTAINING PROTEIN 2"/>
    <property type="match status" value="1"/>
</dbReference>
<dbReference type="SUPFAM" id="SSF54236">
    <property type="entry name" value="Ubiquitin-like"/>
    <property type="match status" value="1"/>
</dbReference>
<gene>
    <name evidence="6" type="ORF">PanWU01x14_136280</name>
</gene>
<reference evidence="7" key="1">
    <citation type="submission" date="2016-06" db="EMBL/GenBank/DDBJ databases">
        <title>Parallel loss of symbiosis genes in relatives of nitrogen-fixing non-legume Parasponia.</title>
        <authorList>
            <person name="Van Velzen R."/>
            <person name="Holmer R."/>
            <person name="Bu F."/>
            <person name="Rutten L."/>
            <person name="Van Zeijl A."/>
            <person name="Liu W."/>
            <person name="Santuari L."/>
            <person name="Cao Q."/>
            <person name="Sharma T."/>
            <person name="Shen D."/>
            <person name="Roswanjaya Y."/>
            <person name="Wardhani T."/>
            <person name="Kalhor M.S."/>
            <person name="Jansen J."/>
            <person name="Van den Hoogen J."/>
            <person name="Gungor B."/>
            <person name="Hartog M."/>
            <person name="Hontelez J."/>
            <person name="Verver J."/>
            <person name="Yang W.-C."/>
            <person name="Schijlen E."/>
            <person name="Repin R."/>
            <person name="Schilthuizen M."/>
            <person name="Schranz E."/>
            <person name="Heidstra R."/>
            <person name="Miyata K."/>
            <person name="Fedorova E."/>
            <person name="Kohlen W."/>
            <person name="Bisseling T."/>
            <person name="Smit S."/>
            <person name="Geurts R."/>
        </authorList>
    </citation>
    <scope>NUCLEOTIDE SEQUENCE [LARGE SCALE GENOMIC DNA]</scope>
    <source>
        <strain evidence="7">cv. WU1-14</strain>
    </source>
</reference>
<dbReference type="Gene3D" id="3.10.20.90">
    <property type="entry name" value="Phosphatidylinositol 3-kinase Catalytic Subunit, Chain A, domain 1"/>
    <property type="match status" value="1"/>
</dbReference>
<dbReference type="PROSITE" id="PS50033">
    <property type="entry name" value="UBX"/>
    <property type="match status" value="1"/>
</dbReference>
<dbReference type="Gene3D" id="1.20.58.2190">
    <property type="match status" value="1"/>
</dbReference>
<keyword evidence="3" id="KW-0472">Membrane</keyword>
<comment type="caution">
    <text evidence="6">The sequence shown here is derived from an EMBL/GenBank/DDBJ whole genome shotgun (WGS) entry which is preliminary data.</text>
</comment>
<dbReference type="InterPro" id="IPR018997">
    <property type="entry name" value="PUB_domain"/>
</dbReference>
<evidence type="ECO:0000259" key="5">
    <source>
        <dbReference type="PROSITE" id="PS50033"/>
    </source>
</evidence>
<dbReference type="InterPro" id="IPR029071">
    <property type="entry name" value="Ubiquitin-like_domsf"/>
</dbReference>
<dbReference type="PANTHER" id="PTHR47694:SF1">
    <property type="entry name" value="PLANT UBX DOMAIN-CONTAINING PROTEIN 2"/>
    <property type="match status" value="1"/>
</dbReference>
<dbReference type="InterPro" id="IPR036339">
    <property type="entry name" value="PUB-like_dom_sf"/>
</dbReference>
<dbReference type="AlphaFoldDB" id="A0A2P5CNY2"/>
<dbReference type="SMART" id="SM00580">
    <property type="entry name" value="PUG"/>
    <property type="match status" value="1"/>
</dbReference>
<evidence type="ECO:0000256" key="1">
    <source>
        <dbReference type="ARBA" id="ARBA00004170"/>
    </source>
</evidence>
<dbReference type="FunFam" id="3.10.20.90:FF:000185">
    <property type="entry name" value="UBX domain-containing protein 6"/>
    <property type="match status" value="1"/>
</dbReference>
<evidence type="ECO:0000256" key="4">
    <source>
        <dbReference type="SAM" id="MobiDB-lite"/>
    </source>
</evidence>
<protein>
    <submittedName>
        <fullName evidence="6">UBX domain containing protein</fullName>
    </submittedName>
</protein>
<evidence type="ECO:0000313" key="6">
    <source>
        <dbReference type="EMBL" id="PON62716.1"/>
    </source>
</evidence>
<dbReference type="GO" id="GO:0050832">
    <property type="term" value="P:defense response to fungus"/>
    <property type="evidence" value="ECO:0007669"/>
    <property type="project" value="TreeGrafter"/>
</dbReference>
<feature type="region of interest" description="Disordered" evidence="4">
    <location>
        <begin position="1"/>
        <end position="104"/>
    </location>
</feature>
<keyword evidence="7" id="KW-1185">Reference proteome</keyword>